<gene>
    <name evidence="3" type="ORF">BXY53_1558</name>
</gene>
<dbReference type="EMBL" id="QXDF01000001">
    <property type="protein sequence ID" value="RIA56452.1"/>
    <property type="molecule type" value="Genomic_DNA"/>
</dbReference>
<comment type="caution">
    <text evidence="3">The sequence shown here is derived from an EMBL/GenBank/DDBJ whole genome shotgun (WGS) entry which is preliminary data.</text>
</comment>
<evidence type="ECO:0008006" key="5">
    <source>
        <dbReference type="Google" id="ProtNLM"/>
    </source>
</evidence>
<name>A0A397Q5S6_9HYPH</name>
<feature type="signal peptide" evidence="2">
    <location>
        <begin position="1"/>
        <end position="26"/>
    </location>
</feature>
<dbReference type="Proteomes" id="UP000266273">
    <property type="component" value="Unassembled WGS sequence"/>
</dbReference>
<dbReference type="AlphaFoldDB" id="A0A397Q5S6"/>
<evidence type="ECO:0000313" key="3">
    <source>
        <dbReference type="EMBL" id="RIA56452.1"/>
    </source>
</evidence>
<accession>A0A397Q5S6</accession>
<keyword evidence="4" id="KW-1185">Reference proteome</keyword>
<protein>
    <recommendedName>
        <fullName evidence="5">HdeA/HdeB family protein</fullName>
    </recommendedName>
</protein>
<dbReference type="OrthoDB" id="8451871at2"/>
<feature type="chain" id="PRO_5017383354" description="HdeA/HdeB family protein" evidence="2">
    <location>
        <begin position="27"/>
        <end position="141"/>
    </location>
</feature>
<sequence length="141" mass="15088">MICKRGAAALAALTLGAGLGASSVAALPLTQAACERYSGERQTLIRLGVRDHYLKGADWAQANLTQPQLDLIHRYIRIEEALKFRCPEEFAALPVDAADVPRRLDVMPPVPGQKPPAKDSGTGVTRNETPPPPARGPKEQG</sequence>
<reference evidence="3 4" key="1">
    <citation type="submission" date="2018-08" db="EMBL/GenBank/DDBJ databases">
        <title>Genomic Encyclopedia of Archaeal and Bacterial Type Strains, Phase II (KMG-II): from individual species to whole genera.</title>
        <authorList>
            <person name="Goeker M."/>
        </authorList>
    </citation>
    <scope>NUCLEOTIDE SEQUENCE [LARGE SCALE GENOMIC DNA]</scope>
    <source>
        <strain evidence="3 4">DSM 5002</strain>
    </source>
</reference>
<evidence type="ECO:0000256" key="2">
    <source>
        <dbReference type="SAM" id="SignalP"/>
    </source>
</evidence>
<keyword evidence="2" id="KW-0732">Signal</keyword>
<proteinExistence type="predicted"/>
<evidence type="ECO:0000256" key="1">
    <source>
        <dbReference type="SAM" id="MobiDB-lite"/>
    </source>
</evidence>
<dbReference type="RefSeq" id="WP_119061244.1">
    <property type="nucleotide sequence ID" value="NZ_QXDF01000001.1"/>
</dbReference>
<evidence type="ECO:0000313" key="4">
    <source>
        <dbReference type="Proteomes" id="UP000266273"/>
    </source>
</evidence>
<feature type="region of interest" description="Disordered" evidence="1">
    <location>
        <begin position="101"/>
        <end position="141"/>
    </location>
</feature>
<organism evidence="3 4">
    <name type="scientific">Dichotomicrobium thermohalophilum</name>
    <dbReference type="NCBI Taxonomy" id="933063"/>
    <lineage>
        <taxon>Bacteria</taxon>
        <taxon>Pseudomonadati</taxon>
        <taxon>Pseudomonadota</taxon>
        <taxon>Alphaproteobacteria</taxon>
        <taxon>Hyphomicrobiales</taxon>
        <taxon>Hyphomicrobiaceae</taxon>
        <taxon>Dichotomicrobium</taxon>
    </lineage>
</organism>